<reference evidence="1" key="1">
    <citation type="submission" date="2018-05" db="EMBL/GenBank/DDBJ databases">
        <title>Draft genome of Mucuna pruriens seed.</title>
        <authorList>
            <person name="Nnadi N.E."/>
            <person name="Vos R."/>
            <person name="Hasami M.H."/>
            <person name="Devisetty U.K."/>
            <person name="Aguiy J.C."/>
        </authorList>
    </citation>
    <scope>NUCLEOTIDE SEQUENCE [LARGE SCALE GENOMIC DNA]</scope>
    <source>
        <strain evidence="1">JCA_2017</strain>
    </source>
</reference>
<dbReference type="Proteomes" id="UP000257109">
    <property type="component" value="Unassembled WGS sequence"/>
</dbReference>
<protein>
    <submittedName>
        <fullName evidence="1">Uncharacterized protein</fullName>
    </submittedName>
</protein>
<proteinExistence type="predicted"/>
<accession>A0A371FRI5</accession>
<dbReference type="EMBL" id="QJKJ01008062">
    <property type="protein sequence ID" value="RDX80939.1"/>
    <property type="molecule type" value="Genomic_DNA"/>
</dbReference>
<evidence type="ECO:0000313" key="2">
    <source>
        <dbReference type="Proteomes" id="UP000257109"/>
    </source>
</evidence>
<name>A0A371FRI5_MUCPR</name>
<keyword evidence="2" id="KW-1185">Reference proteome</keyword>
<gene>
    <name evidence="1" type="ORF">CR513_38446</name>
</gene>
<evidence type="ECO:0000313" key="1">
    <source>
        <dbReference type="EMBL" id="RDX80939.1"/>
    </source>
</evidence>
<organism evidence="1 2">
    <name type="scientific">Mucuna pruriens</name>
    <name type="common">Velvet bean</name>
    <name type="synonym">Dolichos pruriens</name>
    <dbReference type="NCBI Taxonomy" id="157652"/>
    <lineage>
        <taxon>Eukaryota</taxon>
        <taxon>Viridiplantae</taxon>
        <taxon>Streptophyta</taxon>
        <taxon>Embryophyta</taxon>
        <taxon>Tracheophyta</taxon>
        <taxon>Spermatophyta</taxon>
        <taxon>Magnoliopsida</taxon>
        <taxon>eudicotyledons</taxon>
        <taxon>Gunneridae</taxon>
        <taxon>Pentapetalae</taxon>
        <taxon>rosids</taxon>
        <taxon>fabids</taxon>
        <taxon>Fabales</taxon>
        <taxon>Fabaceae</taxon>
        <taxon>Papilionoideae</taxon>
        <taxon>50 kb inversion clade</taxon>
        <taxon>NPAAA clade</taxon>
        <taxon>indigoferoid/millettioid clade</taxon>
        <taxon>Phaseoleae</taxon>
        <taxon>Mucuna</taxon>
    </lineage>
</organism>
<comment type="caution">
    <text evidence="1">The sequence shown here is derived from an EMBL/GenBank/DDBJ whole genome shotgun (WGS) entry which is preliminary data.</text>
</comment>
<dbReference type="AlphaFoldDB" id="A0A371FRI5"/>
<sequence length="228" mass="26409">MLQRRLSRLRRCRSRIGKPKVVRGDRLVSQRTLMDSILSVLTIDEWFTSTITHPESSLGGINNGLRDSLLQFFWARRYLGDDSEVLYDVPSRNRLANMNHTRRYCPNISVSRSSVKFRSFHTMFHRQPPTLLVQVSPLRLILVLSAGPSFYLHYVPGSSLIITLDNNLQIRQQILCTTTYVKPISIEKTLPSMNLQQTLQMFFQPISHSSSYWKISYELHLPPAPEFT</sequence>
<feature type="non-terminal residue" evidence="1">
    <location>
        <position position="1"/>
    </location>
</feature>